<dbReference type="RefSeq" id="WP_231252670.1">
    <property type="nucleotide sequence ID" value="NZ_BAAAMQ010000002.1"/>
</dbReference>
<organism evidence="1 2">
    <name type="scientific">Nocardioides furvisabuli</name>
    <dbReference type="NCBI Taxonomy" id="375542"/>
    <lineage>
        <taxon>Bacteria</taxon>
        <taxon>Bacillati</taxon>
        <taxon>Actinomycetota</taxon>
        <taxon>Actinomycetes</taxon>
        <taxon>Propionibacteriales</taxon>
        <taxon>Nocardioidaceae</taxon>
        <taxon>Nocardioides</taxon>
    </lineage>
</organism>
<sequence>MNRSLSTERRAGENVFLVGALSYEERCVGALAALSRRDRELQGVFLDYGTTATPGATATTRRQTNWEKIEDITRSQTDWVCHRSSSNPYAMDDLAQVLDDAAKLERGRLVVDVTCMTKPHLLAAASWLAVHPEVSWTLAYATPKNYGDVQRSIDSGVQATLTLPLGPHPSLRNQGLSLGLFILGAEAGRAAIALEELEPSAGLIVLVTRSDRADFEANTLAQNDQLVSYLSSLVLAGPRVVDSGFAQIWPSKGWEFREFRNETLVSDTYNHLVNELIPAAELLDSPIVLYPFGPKDAVFMASFVLARLYPHASWSIYPVLDTHPLDYSEGLHGLRWLSSEEVNSV</sequence>
<reference evidence="2" key="1">
    <citation type="journal article" date="2019" name="Int. J. Syst. Evol. Microbiol.">
        <title>The Global Catalogue of Microorganisms (GCM) 10K type strain sequencing project: providing services to taxonomists for standard genome sequencing and annotation.</title>
        <authorList>
            <consortium name="The Broad Institute Genomics Platform"/>
            <consortium name="The Broad Institute Genome Sequencing Center for Infectious Disease"/>
            <person name="Wu L."/>
            <person name="Ma J."/>
        </authorList>
    </citation>
    <scope>NUCLEOTIDE SEQUENCE [LARGE SCALE GENOMIC DNA]</scope>
    <source>
        <strain evidence="2">JCM 13813</strain>
    </source>
</reference>
<gene>
    <name evidence="1" type="ORF">GCM10009726_00210</name>
</gene>
<evidence type="ECO:0000313" key="1">
    <source>
        <dbReference type="EMBL" id="GAA2093696.1"/>
    </source>
</evidence>
<accession>A0ABP5I5H9</accession>
<proteinExistence type="predicted"/>
<keyword evidence="2" id="KW-1185">Reference proteome</keyword>
<evidence type="ECO:0000313" key="2">
    <source>
        <dbReference type="Proteomes" id="UP001501161"/>
    </source>
</evidence>
<name>A0ABP5I5H9_9ACTN</name>
<dbReference type="Proteomes" id="UP001501161">
    <property type="component" value="Unassembled WGS sequence"/>
</dbReference>
<protein>
    <submittedName>
        <fullName evidence="1">Uncharacterized protein</fullName>
    </submittedName>
</protein>
<dbReference type="EMBL" id="BAAAMQ010000002">
    <property type="protein sequence ID" value="GAA2093696.1"/>
    <property type="molecule type" value="Genomic_DNA"/>
</dbReference>
<comment type="caution">
    <text evidence="1">The sequence shown here is derived from an EMBL/GenBank/DDBJ whole genome shotgun (WGS) entry which is preliminary data.</text>
</comment>